<dbReference type="Proteomes" id="UP001064489">
    <property type="component" value="Chromosome 2"/>
</dbReference>
<evidence type="ECO:0000313" key="2">
    <source>
        <dbReference type="EMBL" id="KAI9161699.1"/>
    </source>
</evidence>
<evidence type="ECO:0000259" key="1">
    <source>
        <dbReference type="Pfam" id="PF10551"/>
    </source>
</evidence>
<accession>A0AAD5IJD0</accession>
<organism evidence="2 3">
    <name type="scientific">Acer negundo</name>
    <name type="common">Box elder</name>
    <dbReference type="NCBI Taxonomy" id="4023"/>
    <lineage>
        <taxon>Eukaryota</taxon>
        <taxon>Viridiplantae</taxon>
        <taxon>Streptophyta</taxon>
        <taxon>Embryophyta</taxon>
        <taxon>Tracheophyta</taxon>
        <taxon>Spermatophyta</taxon>
        <taxon>Magnoliopsida</taxon>
        <taxon>eudicotyledons</taxon>
        <taxon>Gunneridae</taxon>
        <taxon>Pentapetalae</taxon>
        <taxon>rosids</taxon>
        <taxon>malvids</taxon>
        <taxon>Sapindales</taxon>
        <taxon>Sapindaceae</taxon>
        <taxon>Hippocastanoideae</taxon>
        <taxon>Acereae</taxon>
        <taxon>Acer</taxon>
    </lineage>
</organism>
<proteinExistence type="predicted"/>
<name>A0AAD5IJD0_ACENE</name>
<sequence length="100" mass="11539">MLAQLRIDTNMDALKWQLYHARKAVRQMIDGGIKDPYSKLKEYAAEVLTVIGVDLNNQMYLVAYALVEAETKDTWGWFLEQLAADLELNNSFDIVWISDK</sequence>
<dbReference type="AlphaFoldDB" id="A0AAD5IJD0"/>
<protein>
    <recommendedName>
        <fullName evidence="1">MULE transposase domain-containing protein</fullName>
    </recommendedName>
</protein>
<reference evidence="2" key="2">
    <citation type="submission" date="2023-02" db="EMBL/GenBank/DDBJ databases">
        <authorList>
            <person name="Swenson N.G."/>
            <person name="Wegrzyn J.L."/>
            <person name="Mcevoy S.L."/>
        </authorList>
    </citation>
    <scope>NUCLEOTIDE SEQUENCE</scope>
    <source>
        <strain evidence="2">91603</strain>
        <tissue evidence="2">Leaf</tissue>
    </source>
</reference>
<dbReference type="EMBL" id="JAJSOW010000106">
    <property type="protein sequence ID" value="KAI9161699.1"/>
    <property type="molecule type" value="Genomic_DNA"/>
</dbReference>
<evidence type="ECO:0000313" key="3">
    <source>
        <dbReference type="Proteomes" id="UP001064489"/>
    </source>
</evidence>
<keyword evidence="3" id="KW-1185">Reference proteome</keyword>
<gene>
    <name evidence="2" type="ORF">LWI28_019896</name>
</gene>
<comment type="caution">
    <text evidence="2">The sequence shown here is derived from an EMBL/GenBank/DDBJ whole genome shotgun (WGS) entry which is preliminary data.</text>
</comment>
<dbReference type="PANTHER" id="PTHR31973">
    <property type="entry name" value="POLYPROTEIN, PUTATIVE-RELATED"/>
    <property type="match status" value="1"/>
</dbReference>
<dbReference type="InterPro" id="IPR018289">
    <property type="entry name" value="MULE_transposase_dom"/>
</dbReference>
<dbReference type="Pfam" id="PF10551">
    <property type="entry name" value="MULE"/>
    <property type="match status" value="1"/>
</dbReference>
<reference evidence="2" key="1">
    <citation type="journal article" date="2022" name="Plant J.">
        <title>Strategies of tolerance reflected in two North American maple genomes.</title>
        <authorList>
            <person name="McEvoy S.L."/>
            <person name="Sezen U.U."/>
            <person name="Trouern-Trend A."/>
            <person name="McMahon S.M."/>
            <person name="Schaberg P.G."/>
            <person name="Yang J."/>
            <person name="Wegrzyn J.L."/>
            <person name="Swenson N.G."/>
        </authorList>
    </citation>
    <scope>NUCLEOTIDE SEQUENCE</scope>
    <source>
        <strain evidence="2">91603</strain>
    </source>
</reference>
<feature type="domain" description="MULE transposase" evidence="1">
    <location>
        <begin position="42"/>
        <end position="86"/>
    </location>
</feature>
<dbReference type="PANTHER" id="PTHR31973:SF187">
    <property type="entry name" value="MUTATOR TRANSPOSASE MUDRA PROTEIN"/>
    <property type="match status" value="1"/>
</dbReference>